<evidence type="ECO:0000313" key="7">
    <source>
        <dbReference type="Proteomes" id="UP000694680"/>
    </source>
</evidence>
<proteinExistence type="predicted"/>
<keyword evidence="3 5" id="KW-1133">Transmembrane helix</keyword>
<evidence type="ECO:0000256" key="2">
    <source>
        <dbReference type="ARBA" id="ARBA00022692"/>
    </source>
</evidence>
<organism evidence="6 7">
    <name type="scientific">Gouania willdenowi</name>
    <name type="common">Blunt-snouted clingfish</name>
    <name type="synonym">Lepadogaster willdenowi</name>
    <dbReference type="NCBI Taxonomy" id="441366"/>
    <lineage>
        <taxon>Eukaryota</taxon>
        <taxon>Metazoa</taxon>
        <taxon>Chordata</taxon>
        <taxon>Craniata</taxon>
        <taxon>Vertebrata</taxon>
        <taxon>Euteleostomi</taxon>
        <taxon>Actinopterygii</taxon>
        <taxon>Neopterygii</taxon>
        <taxon>Teleostei</taxon>
        <taxon>Neoteleostei</taxon>
        <taxon>Acanthomorphata</taxon>
        <taxon>Ovalentaria</taxon>
        <taxon>Blenniimorphae</taxon>
        <taxon>Blenniiformes</taxon>
        <taxon>Gobiesocoidei</taxon>
        <taxon>Gobiesocidae</taxon>
        <taxon>Gobiesocinae</taxon>
        <taxon>Gouania</taxon>
    </lineage>
</organism>
<dbReference type="Gene3D" id="1.20.1250.20">
    <property type="entry name" value="MFS general substrate transporter like domains"/>
    <property type="match status" value="1"/>
</dbReference>
<dbReference type="GO" id="GO:0055056">
    <property type="term" value="F:D-glucose transmembrane transporter activity"/>
    <property type="evidence" value="ECO:0007669"/>
    <property type="project" value="TreeGrafter"/>
</dbReference>
<comment type="subcellular location">
    <subcellularLocation>
        <location evidence="1">Membrane</location>
        <topology evidence="1">Multi-pass membrane protein</topology>
    </subcellularLocation>
</comment>
<name>A0A8C5DAE5_GOUWI</name>
<reference evidence="6" key="1">
    <citation type="submission" date="2020-06" db="EMBL/GenBank/DDBJ databases">
        <authorList>
            <consortium name="Wellcome Sanger Institute Data Sharing"/>
        </authorList>
    </citation>
    <scope>NUCLEOTIDE SEQUENCE [LARGE SCALE GENOMIC DNA]</scope>
</reference>
<dbReference type="GO" id="GO:0046323">
    <property type="term" value="P:D-glucose import"/>
    <property type="evidence" value="ECO:0007669"/>
    <property type="project" value="TreeGrafter"/>
</dbReference>
<protein>
    <recommendedName>
        <fullName evidence="8">Major facilitator superfamily (MFS) profile domain-containing protein</fullName>
    </recommendedName>
</protein>
<evidence type="ECO:0008006" key="8">
    <source>
        <dbReference type="Google" id="ProtNLM"/>
    </source>
</evidence>
<dbReference type="PANTHER" id="PTHR23503">
    <property type="entry name" value="SOLUTE CARRIER FAMILY 2"/>
    <property type="match status" value="1"/>
</dbReference>
<reference evidence="6" key="3">
    <citation type="submission" date="2025-09" db="UniProtKB">
        <authorList>
            <consortium name="Ensembl"/>
        </authorList>
    </citation>
    <scope>IDENTIFICATION</scope>
</reference>
<dbReference type="GO" id="GO:0070837">
    <property type="term" value="P:dehydroascorbic acid transport"/>
    <property type="evidence" value="ECO:0007669"/>
    <property type="project" value="TreeGrafter"/>
</dbReference>
<dbReference type="InterPro" id="IPR005828">
    <property type="entry name" value="MFS_sugar_transport-like"/>
</dbReference>
<dbReference type="SUPFAM" id="SSF103473">
    <property type="entry name" value="MFS general substrate transporter"/>
    <property type="match status" value="1"/>
</dbReference>
<dbReference type="Pfam" id="PF00083">
    <property type="entry name" value="Sugar_tr"/>
    <property type="match status" value="1"/>
</dbReference>
<evidence type="ECO:0000256" key="1">
    <source>
        <dbReference type="ARBA" id="ARBA00004141"/>
    </source>
</evidence>
<dbReference type="GO" id="GO:0005886">
    <property type="term" value="C:plasma membrane"/>
    <property type="evidence" value="ECO:0007669"/>
    <property type="project" value="TreeGrafter"/>
</dbReference>
<evidence type="ECO:0000256" key="3">
    <source>
        <dbReference type="ARBA" id="ARBA00022989"/>
    </source>
</evidence>
<evidence type="ECO:0000256" key="4">
    <source>
        <dbReference type="ARBA" id="ARBA00023136"/>
    </source>
</evidence>
<keyword evidence="4 5" id="KW-0472">Membrane</keyword>
<dbReference type="InterPro" id="IPR045263">
    <property type="entry name" value="GLUT"/>
</dbReference>
<dbReference type="Proteomes" id="UP000694680">
    <property type="component" value="Chromosome 5"/>
</dbReference>
<accession>A0A8C5DAE5</accession>
<feature type="transmembrane region" description="Helical" evidence="5">
    <location>
        <begin position="37"/>
        <end position="60"/>
    </location>
</feature>
<reference evidence="6" key="2">
    <citation type="submission" date="2025-08" db="UniProtKB">
        <authorList>
            <consortium name="Ensembl"/>
        </authorList>
    </citation>
    <scope>IDENTIFICATION</scope>
</reference>
<evidence type="ECO:0000256" key="5">
    <source>
        <dbReference type="SAM" id="Phobius"/>
    </source>
</evidence>
<dbReference type="InterPro" id="IPR036259">
    <property type="entry name" value="MFS_trans_sf"/>
</dbReference>
<feature type="transmembrane region" description="Helical" evidence="5">
    <location>
        <begin position="67"/>
        <end position="84"/>
    </location>
</feature>
<keyword evidence="7" id="KW-1185">Reference proteome</keyword>
<dbReference type="Ensembl" id="ENSGWIT00000004542.1">
    <property type="protein sequence ID" value="ENSGWIP00000004234.1"/>
    <property type="gene ID" value="ENSGWIG00000002274.1"/>
</dbReference>
<keyword evidence="2 5" id="KW-0812">Transmembrane</keyword>
<dbReference type="PANTHER" id="PTHR23503:SF35">
    <property type="entry name" value="SOLUTE CARRIER FAMILY 2, FACILITATED GLUCOSE TRANSPORTER MEMBER 9"/>
    <property type="match status" value="1"/>
</dbReference>
<evidence type="ECO:0000313" key="6">
    <source>
        <dbReference type="Ensembl" id="ENSGWIP00000004234.1"/>
    </source>
</evidence>
<sequence length="198" mass="22185">NSSFNFSKRRFRHMAAFYNETWMERYGEPVPAQTATLLWSFTVSIFAIGGLLGALCVSCLCFRKGTLLLNNSFAIIAALLLSLGEMSRSFEMLIIGRLIMGVDSGSALPMYLGEISPRHIRGSIGQFNSILICLGVFAGQVLGLPELLGQVRPSWTSFSHALWVFTTDRNTHKPNWSVFTSFYHRNKLEQNVCSQYSL</sequence>
<dbReference type="AlphaFoldDB" id="A0A8C5DAE5"/>